<evidence type="ECO:0000313" key="2">
    <source>
        <dbReference type="Proteomes" id="UP000326979"/>
    </source>
</evidence>
<dbReference type="GO" id="GO:0017148">
    <property type="term" value="P:negative regulation of translation"/>
    <property type="evidence" value="ECO:0007669"/>
    <property type="project" value="InterPro"/>
</dbReference>
<keyword evidence="2" id="KW-1185">Reference proteome</keyword>
<dbReference type="EMBL" id="VJZE01000054">
    <property type="protein sequence ID" value="MPY40443.1"/>
    <property type="molecule type" value="Genomic_DNA"/>
</dbReference>
<gene>
    <name evidence="1" type="ORF">FNH04_11140</name>
</gene>
<dbReference type="Pfam" id="PF00161">
    <property type="entry name" value="RIP"/>
    <property type="match status" value="1"/>
</dbReference>
<dbReference type="InterPro" id="IPR001574">
    <property type="entry name" value="Ribosome_inactivat_prot"/>
</dbReference>
<dbReference type="GO" id="GO:0030598">
    <property type="term" value="F:rRNA N-glycosylase activity"/>
    <property type="evidence" value="ECO:0007669"/>
    <property type="project" value="InterPro"/>
</dbReference>
<name>A0A5N8VYW1_9ACTN</name>
<dbReference type="InterPro" id="IPR036041">
    <property type="entry name" value="Ribosome-inact_prot_sf"/>
</dbReference>
<organism evidence="1 2">
    <name type="scientific">Streptomyces phyllanthi</name>
    <dbReference type="NCBI Taxonomy" id="1803180"/>
    <lineage>
        <taxon>Bacteria</taxon>
        <taxon>Bacillati</taxon>
        <taxon>Actinomycetota</taxon>
        <taxon>Actinomycetes</taxon>
        <taxon>Kitasatosporales</taxon>
        <taxon>Streptomycetaceae</taxon>
        <taxon>Streptomyces</taxon>
    </lineage>
</organism>
<evidence type="ECO:0008006" key="3">
    <source>
        <dbReference type="Google" id="ProtNLM"/>
    </source>
</evidence>
<sequence length="254" mass="27330">MPTSVLIAVALSVLLGVLVIMLGSGGTDTSASTAADHMTIDAETVAGMEHVDFPQVRWNINRGSGAYLTMLDQLRNLAETSANGRVIPNVDTGVNVAITDDTETRSFADIVISSGNSTPTVHALVRLSDFYVVRFFSSDTPHDFVLNLASDVPHKGDATDDNWFLGKEGYDALARVANQSLTAVDLSVFSLENSLRDLGIRGTDRTAQARGMLRYIIAITEASRFRPIAHRIANGMDDGSNVFVTAQQVGLMRN</sequence>
<accession>A0A5N8VYW1</accession>
<protein>
    <recommendedName>
        <fullName evidence="3">Ribosome inactivating protein</fullName>
    </recommendedName>
</protein>
<comment type="caution">
    <text evidence="1">The sequence shown here is derived from an EMBL/GenBank/DDBJ whole genome shotgun (WGS) entry which is preliminary data.</text>
</comment>
<dbReference type="SUPFAM" id="SSF56371">
    <property type="entry name" value="Ribosome inactivating proteins (RIP)"/>
    <property type="match status" value="1"/>
</dbReference>
<dbReference type="Gene3D" id="3.40.420.10">
    <property type="entry name" value="Ricin (A subunit), domain 1"/>
    <property type="match status" value="1"/>
</dbReference>
<dbReference type="OrthoDB" id="4091446at2"/>
<dbReference type="Proteomes" id="UP000326979">
    <property type="component" value="Unassembled WGS sequence"/>
</dbReference>
<proteinExistence type="predicted"/>
<dbReference type="InterPro" id="IPR016138">
    <property type="entry name" value="Ribosome_inactivat_prot_sub1"/>
</dbReference>
<dbReference type="RefSeq" id="WP_152782986.1">
    <property type="nucleotide sequence ID" value="NZ_BAABEQ010000085.1"/>
</dbReference>
<evidence type="ECO:0000313" key="1">
    <source>
        <dbReference type="EMBL" id="MPY40443.1"/>
    </source>
</evidence>
<dbReference type="AlphaFoldDB" id="A0A5N8VYW1"/>
<reference evidence="1 2" key="1">
    <citation type="submission" date="2019-07" db="EMBL/GenBank/DDBJ databases">
        <title>New species of Amycolatopsis and Streptomyces.</title>
        <authorList>
            <person name="Duangmal K."/>
            <person name="Teo W.F.A."/>
            <person name="Lipun K."/>
        </authorList>
    </citation>
    <scope>NUCLEOTIDE SEQUENCE [LARGE SCALE GENOMIC DNA]</scope>
    <source>
        <strain evidence="1 2">TISTR 2346</strain>
    </source>
</reference>